<organism evidence="1 2">
    <name type="scientific">Neophaeococcomyces mojaviensis</name>
    <dbReference type="NCBI Taxonomy" id="3383035"/>
    <lineage>
        <taxon>Eukaryota</taxon>
        <taxon>Fungi</taxon>
        <taxon>Dikarya</taxon>
        <taxon>Ascomycota</taxon>
        <taxon>Pezizomycotina</taxon>
        <taxon>Eurotiomycetes</taxon>
        <taxon>Chaetothyriomycetidae</taxon>
        <taxon>Chaetothyriales</taxon>
        <taxon>Chaetothyriales incertae sedis</taxon>
        <taxon>Neophaeococcomyces</taxon>
    </lineage>
</organism>
<sequence length="489" mass="51769">MDKHKPPIALKWRSNTLFIVATVAIGLFTDLFLYGLIVPVLPFMLQDRIGIPENKVQSYVSALLAAYAGASVLFSLPAGWLADRTNARQTPFLTGLAALLAATTMLAFGRSITVLVIARVLQGISAAVVWTVGLALVLDTVGPENLGKVIGSIFSFISVGELMAPVLGGVLYDKTGYAGVFGVGVGVLVLDFIMRILVVEKKVAARYTSESGLSVNPGDHSSRQEGGDDEEEEEEEANEGTELLGKKEQDAFKVPSGQNKVVRALPILYCLSDPRVAVALLLSFVQASTLAMFDATIPTEAESLLRFSSLEAGLLFVALNVPYLLLGPIAGWAVDKYGTKPAAVFGFSFLVPALALLRLPTAGVVHGQKATEILWCAMLTLNGVGLAIIGSPSIVEASSIVQKYDKTNEGFFGENGPYAQLYGFQSLTFSAGLAIGPVLAGTLRDNIGYGNMNAVFAGIAGVTAILSLIFIGGRPKSLEKVARRHNLFG</sequence>
<comment type="caution">
    <text evidence="1">The sequence shown here is derived from an EMBL/GenBank/DDBJ whole genome shotgun (WGS) entry which is preliminary data.</text>
</comment>
<dbReference type="EMBL" id="JAPDRQ010000002">
    <property type="protein sequence ID" value="KAJ9664553.1"/>
    <property type="molecule type" value="Genomic_DNA"/>
</dbReference>
<name>A0ACC3AL54_9EURO</name>
<evidence type="ECO:0000313" key="1">
    <source>
        <dbReference type="EMBL" id="KAJ9664553.1"/>
    </source>
</evidence>
<accession>A0ACC3AL54</accession>
<reference evidence="1" key="1">
    <citation type="submission" date="2022-10" db="EMBL/GenBank/DDBJ databases">
        <title>Culturing micro-colonial fungi from biological soil crusts in the Mojave desert and describing Neophaeococcomyces mojavensis, and introducing the new genera and species Taxawa tesnikishii.</title>
        <authorList>
            <person name="Kurbessoian T."/>
            <person name="Stajich J.E."/>
        </authorList>
    </citation>
    <scope>NUCLEOTIDE SEQUENCE</scope>
    <source>
        <strain evidence="1">JES_112</strain>
    </source>
</reference>
<evidence type="ECO:0000313" key="2">
    <source>
        <dbReference type="Proteomes" id="UP001172386"/>
    </source>
</evidence>
<protein>
    <submittedName>
        <fullName evidence="1">Uncharacterized protein</fullName>
    </submittedName>
</protein>
<keyword evidence="2" id="KW-1185">Reference proteome</keyword>
<gene>
    <name evidence="1" type="ORF">H2198_000204</name>
</gene>
<proteinExistence type="predicted"/>
<dbReference type="Proteomes" id="UP001172386">
    <property type="component" value="Unassembled WGS sequence"/>
</dbReference>